<evidence type="ECO:0000259" key="3">
    <source>
        <dbReference type="SMART" id="SM00482"/>
    </source>
</evidence>
<evidence type="ECO:0000256" key="1">
    <source>
        <dbReference type="ARBA" id="ARBA00022705"/>
    </source>
</evidence>
<proteinExistence type="predicted"/>
<evidence type="ECO:0000256" key="2">
    <source>
        <dbReference type="ARBA" id="ARBA00023109"/>
    </source>
</evidence>
<dbReference type="GO" id="GO:0006261">
    <property type="term" value="P:DNA-templated DNA replication"/>
    <property type="evidence" value="ECO:0007669"/>
    <property type="project" value="InterPro"/>
</dbReference>
<accession>A0A9X9JPE9</accession>
<name>A0A9X9JPE9_9CAUD</name>
<dbReference type="SMART" id="SM00482">
    <property type="entry name" value="POLAc"/>
    <property type="match status" value="1"/>
</dbReference>
<dbReference type="Proteomes" id="UP001164550">
    <property type="component" value="Segment"/>
</dbReference>
<keyword evidence="5" id="KW-1185">Reference proteome</keyword>
<dbReference type="SUPFAM" id="SSF56672">
    <property type="entry name" value="DNA/RNA polymerases"/>
    <property type="match status" value="1"/>
</dbReference>
<reference evidence="4" key="1">
    <citation type="submission" date="2022-07" db="EMBL/GenBank/DDBJ databases">
        <title>Comparative analysis of new lytic phages for the biological control of phytopathogenic Xanthomonas spp.</title>
        <authorList>
            <person name="Domingo-Calap M.L."/>
            <person name="Bernabeu-Gimeno M."/>
            <person name="Aure C.M."/>
            <person name="Marco-Noales E."/>
            <person name="Domingo-Calap P."/>
        </authorList>
    </citation>
    <scope>NUCLEOTIDE SEQUENCE</scope>
</reference>
<dbReference type="GO" id="GO:0039693">
    <property type="term" value="P:viral DNA genome replication"/>
    <property type="evidence" value="ECO:0007669"/>
    <property type="project" value="UniProtKB-KW"/>
</dbReference>
<dbReference type="GO" id="GO:0003887">
    <property type="term" value="F:DNA-directed DNA polymerase activity"/>
    <property type="evidence" value="ECO:0007669"/>
    <property type="project" value="InterPro"/>
</dbReference>
<dbReference type="InterPro" id="IPR043502">
    <property type="entry name" value="DNA/RNA_pol_sf"/>
</dbReference>
<protein>
    <recommendedName>
        <fullName evidence="3">DNA-directed DNA polymerase family A palm domain-containing protein</fullName>
    </recommendedName>
</protein>
<dbReference type="Gene3D" id="1.10.150.20">
    <property type="entry name" value="5' to 3' exonuclease, C-terminal subdomain"/>
    <property type="match status" value="1"/>
</dbReference>
<evidence type="ECO:0000313" key="5">
    <source>
        <dbReference type="Proteomes" id="UP001164550"/>
    </source>
</evidence>
<dbReference type="GO" id="GO:0006302">
    <property type="term" value="P:double-strand break repair"/>
    <property type="evidence" value="ECO:0007669"/>
    <property type="project" value="TreeGrafter"/>
</dbReference>
<keyword evidence="2" id="KW-1194">Viral DNA replication</keyword>
<gene>
    <name evidence="4" type="ORF">IVIADoCa7_28</name>
</gene>
<dbReference type="GO" id="GO:0003677">
    <property type="term" value="F:DNA binding"/>
    <property type="evidence" value="ECO:0007669"/>
    <property type="project" value="InterPro"/>
</dbReference>
<dbReference type="EMBL" id="ON932081">
    <property type="protein sequence ID" value="UYA98854.1"/>
    <property type="molecule type" value="Genomic_DNA"/>
</dbReference>
<feature type="domain" description="DNA-directed DNA polymerase family A palm" evidence="3">
    <location>
        <begin position="464"/>
        <end position="711"/>
    </location>
</feature>
<organism evidence="4 5">
    <name type="scientific">Xanthomonas phage vB_Xar_IVIA-DoCa7</name>
    <dbReference type="NCBI Taxonomy" id="2975534"/>
    <lineage>
        <taxon>Viruses</taxon>
        <taxon>Duplodnaviria</taxon>
        <taxon>Heunggongvirae</taxon>
        <taxon>Uroviricota</taxon>
        <taxon>Caudoviricetes</taxon>
        <taxon>Autographivirales</taxon>
        <taxon>Autonotataviridae</taxon>
        <taxon>Paternavirus</taxon>
        <taxon>Paternavirus doca7</taxon>
    </lineage>
</organism>
<dbReference type="PRINTS" id="PR00868">
    <property type="entry name" value="DNAPOLI"/>
</dbReference>
<dbReference type="Gene3D" id="3.30.70.370">
    <property type="match status" value="1"/>
</dbReference>
<sequence length="789" mass="88419">MNVFPFATFDLETTIRKEFKKKANPFYKFNRICAIGIKGKGELRPRGYYVLDQAYTDWWIELLASTKLLVGFNIKFDIHHAINESPENYEAWVKWVCDGGRVWDCQLAEYLLGGQAQDVQMTSLDKVAVKYGGNLKNDAVKAMWEQGIDTPDIPKGLLMDYLVGVEDDPNDLGDIGNTEKVFYGQVQALRARGSMKSVQLNMDALIFTIEAEHQGMQIDTVLGEAIRAELEIELAELDEKIKGYFPKDMPFEFNWNSRFHKSALVFGGTVKYEQRTAITTDEQPLLPDGSNQAYVQMEVKHFILKDGSTTETAPEFETAHLYVTFASGKNKGMFKQKNIKVNDPDKPKSAMRDYYYTFPGYTQGKDKWKSADAGVWGTGKDVIEELSVTTDIPFLKDMGTRAKIDKDLGTYYKRWDSKKEEWKGMLALVGPDGRIHHSLNMVRTITARLSSSDPNLQNVSSGKKSKVKSIFISRFAGGKIIQSDFTSLEIYVQAVLTLCAQLIDDLRKGMDMHCVRLSQKLGLTYEEVYQRYKDGDEGIAEGRKGSKEFSFQRAYGAGIAAIAAATGMSVEDVEALAVAEETRYPEIATYYERLTEEIKKNRRPTSTIIMHPRVPGVKCQLGKSYTFTPDGKMYTYVESPSPDFMAKKGISSSFSPPEIKNYVVQGSGGEWAKAAMKLAVRAFYLKGNFGGRAVLVNQVHDAIYVDAAPEVAEDAAALLHACMLEASNLIEFTFDWKVPVGVPSETKWGASMIEEKDIGGEFHTKAAEYQRWVRATLVGGNIPSYEGEV</sequence>
<evidence type="ECO:0000313" key="4">
    <source>
        <dbReference type="EMBL" id="UYA98854.1"/>
    </source>
</evidence>
<dbReference type="Pfam" id="PF00476">
    <property type="entry name" value="DNA_pol_A"/>
    <property type="match status" value="1"/>
</dbReference>
<dbReference type="InterPro" id="IPR001098">
    <property type="entry name" value="DNA-dir_DNA_pol_A_palm_dom"/>
</dbReference>
<keyword evidence="1" id="KW-0235">DNA replication</keyword>
<dbReference type="PANTHER" id="PTHR10133">
    <property type="entry name" value="DNA POLYMERASE I"/>
    <property type="match status" value="1"/>
</dbReference>
<dbReference type="InterPro" id="IPR002298">
    <property type="entry name" value="DNA_polymerase_A"/>
</dbReference>
<dbReference type="PANTHER" id="PTHR10133:SF27">
    <property type="entry name" value="DNA POLYMERASE NU"/>
    <property type="match status" value="1"/>
</dbReference>